<sequence length="121" mass="13989">MSWTFDNKKPIYLQIMEKIKLQIVSHTLEPNQQLPTVRELASEASVNPNTIQRALSDLEREGFVYSKRTTGRFVTKDKELIAQSRKQLSEEELEHFVSSMTHFGYEKEELPGVVSDYIKGV</sequence>
<evidence type="ECO:0000259" key="4">
    <source>
        <dbReference type="PROSITE" id="PS50949"/>
    </source>
</evidence>
<reference evidence="5 7" key="1">
    <citation type="submission" date="2015-03" db="EMBL/GenBank/DDBJ databases">
        <authorList>
            <consortium name="Pathogen Informatics"/>
            <person name="Murphy D."/>
        </authorList>
    </citation>
    <scope>NUCLEOTIDE SEQUENCE [LARGE SCALE GENOMIC DNA]</scope>
    <source>
        <strain evidence="5 7">0310</strain>
    </source>
</reference>
<gene>
    <name evidence="5" type="primary">yvoA_1</name>
    <name evidence="6" type="ORF">AZJ28_09750</name>
    <name evidence="5" type="ORF">ERS096071_00448</name>
</gene>
<dbReference type="CDD" id="cd07377">
    <property type="entry name" value="WHTH_GntR"/>
    <property type="match status" value="1"/>
</dbReference>
<dbReference type="Pfam" id="PF00392">
    <property type="entry name" value="GntR"/>
    <property type="match status" value="1"/>
</dbReference>
<dbReference type="PANTHER" id="PTHR38445">
    <property type="entry name" value="HTH-TYPE TRANSCRIPTIONAL REPRESSOR YTRA"/>
    <property type="match status" value="1"/>
</dbReference>
<dbReference type="GO" id="GO:0003677">
    <property type="term" value="F:DNA binding"/>
    <property type="evidence" value="ECO:0007669"/>
    <property type="project" value="UniProtKB-KW"/>
</dbReference>
<proteinExistence type="predicted"/>
<dbReference type="EMBL" id="VMYC01000178">
    <property type="protein sequence ID" value="TVX67732.1"/>
    <property type="molecule type" value="Genomic_DNA"/>
</dbReference>
<comment type="caution">
    <text evidence="6">The sequence shown here is derived from an EMBL/GenBank/DDBJ whole genome shotgun (WGS) entry which is preliminary data.</text>
</comment>
<feature type="domain" description="HTH gntR-type" evidence="4">
    <location>
        <begin position="9"/>
        <end position="77"/>
    </location>
</feature>
<keyword evidence="2" id="KW-0238">DNA-binding</keyword>
<keyword evidence="3" id="KW-0804">Transcription</keyword>
<dbReference type="InterPro" id="IPR036390">
    <property type="entry name" value="WH_DNA-bd_sf"/>
</dbReference>
<accession>A0A064C220</accession>
<dbReference type="RefSeq" id="WP_016398878.1">
    <property type="nucleotide sequence ID" value="NZ_AP026927.1"/>
</dbReference>
<dbReference type="PRINTS" id="PR00035">
    <property type="entry name" value="HTHGNTR"/>
</dbReference>
<reference evidence="6 8" key="2">
    <citation type="submission" date="2019-07" db="EMBL/GenBank/DDBJ databases">
        <authorList>
            <person name="Mohale T."/>
        </authorList>
    </citation>
    <scope>NUCLEOTIDE SEQUENCE [LARGE SCALE GENOMIC DNA]</scope>
    <source>
        <strain evidence="6 8">NTPn 59</strain>
    </source>
</reference>
<evidence type="ECO:0000256" key="1">
    <source>
        <dbReference type="ARBA" id="ARBA00023015"/>
    </source>
</evidence>
<dbReference type="PANTHER" id="PTHR38445:SF6">
    <property type="entry name" value="GNTR-FAMILY TRANSCRIPTIONAL REGULATOR"/>
    <property type="match status" value="1"/>
</dbReference>
<evidence type="ECO:0000313" key="5">
    <source>
        <dbReference type="EMBL" id="CKI94200.1"/>
    </source>
</evidence>
<dbReference type="SMART" id="SM00345">
    <property type="entry name" value="HTH_GNTR"/>
    <property type="match status" value="1"/>
</dbReference>
<evidence type="ECO:0000256" key="3">
    <source>
        <dbReference type="ARBA" id="ARBA00023163"/>
    </source>
</evidence>
<dbReference type="InterPro" id="IPR036388">
    <property type="entry name" value="WH-like_DNA-bd_sf"/>
</dbReference>
<dbReference type="Proteomes" id="UP000045541">
    <property type="component" value="Unassembled WGS sequence"/>
</dbReference>
<evidence type="ECO:0000313" key="7">
    <source>
        <dbReference type="Proteomes" id="UP000045541"/>
    </source>
</evidence>
<dbReference type="Gene3D" id="1.10.10.10">
    <property type="entry name" value="Winged helix-like DNA-binding domain superfamily/Winged helix DNA-binding domain"/>
    <property type="match status" value="1"/>
</dbReference>
<dbReference type="SUPFAM" id="SSF46785">
    <property type="entry name" value="Winged helix' DNA-binding domain"/>
    <property type="match status" value="1"/>
</dbReference>
<name>A0A064C220_STREE</name>
<dbReference type="AlphaFoldDB" id="A0A064C220"/>
<evidence type="ECO:0000313" key="6">
    <source>
        <dbReference type="EMBL" id="TVX67732.1"/>
    </source>
</evidence>
<dbReference type="Proteomes" id="UP000315060">
    <property type="component" value="Unassembled WGS sequence"/>
</dbReference>
<dbReference type="PROSITE" id="PS50949">
    <property type="entry name" value="HTH_GNTR"/>
    <property type="match status" value="1"/>
</dbReference>
<evidence type="ECO:0000313" key="8">
    <source>
        <dbReference type="Proteomes" id="UP000315060"/>
    </source>
</evidence>
<keyword evidence="1" id="KW-0805">Transcription regulation</keyword>
<protein>
    <submittedName>
        <fullName evidence="6">GntR family transcriptional regulator</fullName>
    </submittedName>
</protein>
<dbReference type="InterPro" id="IPR000524">
    <property type="entry name" value="Tscrpt_reg_HTH_GntR"/>
</dbReference>
<dbReference type="GO" id="GO:0003700">
    <property type="term" value="F:DNA-binding transcription factor activity"/>
    <property type="evidence" value="ECO:0007669"/>
    <property type="project" value="InterPro"/>
</dbReference>
<organism evidence="6 8">
    <name type="scientific">Streptococcus pneumoniae</name>
    <dbReference type="NCBI Taxonomy" id="1313"/>
    <lineage>
        <taxon>Bacteria</taxon>
        <taxon>Bacillati</taxon>
        <taxon>Bacillota</taxon>
        <taxon>Bacilli</taxon>
        <taxon>Lactobacillales</taxon>
        <taxon>Streptococcaceae</taxon>
        <taxon>Streptococcus</taxon>
    </lineage>
</organism>
<evidence type="ECO:0000256" key="2">
    <source>
        <dbReference type="ARBA" id="ARBA00023125"/>
    </source>
</evidence>
<dbReference type="EMBL" id="CMWB01000005">
    <property type="protein sequence ID" value="CKI94200.1"/>
    <property type="molecule type" value="Genomic_DNA"/>
</dbReference>